<gene>
    <name evidence="3" type="ORF">JOF45_000771</name>
</gene>
<evidence type="ECO:0000313" key="4">
    <source>
        <dbReference type="Proteomes" id="UP001519331"/>
    </source>
</evidence>
<dbReference type="InterPro" id="IPR023393">
    <property type="entry name" value="START-like_dom_sf"/>
</dbReference>
<keyword evidence="4" id="KW-1185">Reference proteome</keyword>
<accession>A0ABS4SZW4</accession>
<evidence type="ECO:0000256" key="1">
    <source>
        <dbReference type="ARBA" id="ARBA00006817"/>
    </source>
</evidence>
<dbReference type="Proteomes" id="UP001519331">
    <property type="component" value="Unassembled WGS sequence"/>
</dbReference>
<dbReference type="EMBL" id="JAGINX010000001">
    <property type="protein sequence ID" value="MBP2317752.1"/>
    <property type="molecule type" value="Genomic_DNA"/>
</dbReference>
<proteinExistence type="inferred from homology"/>
<reference evidence="3 4" key="1">
    <citation type="submission" date="2021-03" db="EMBL/GenBank/DDBJ databases">
        <title>Sequencing the genomes of 1000 actinobacteria strains.</title>
        <authorList>
            <person name="Klenk H.-P."/>
        </authorList>
    </citation>
    <scope>NUCLEOTIDE SEQUENCE [LARGE SCALE GENOMIC DNA]</scope>
    <source>
        <strain evidence="3 4">DSM 12544</strain>
    </source>
</reference>
<organism evidence="3 4">
    <name type="scientific">Nesterenkonia lacusekhoensis</name>
    <dbReference type="NCBI Taxonomy" id="150832"/>
    <lineage>
        <taxon>Bacteria</taxon>
        <taxon>Bacillati</taxon>
        <taxon>Actinomycetota</taxon>
        <taxon>Actinomycetes</taxon>
        <taxon>Micrococcales</taxon>
        <taxon>Micrococcaceae</taxon>
        <taxon>Nesterenkonia</taxon>
    </lineage>
</organism>
<dbReference type="RefSeq" id="WP_210048031.1">
    <property type="nucleotide sequence ID" value="NZ_JAGINX010000001.1"/>
</dbReference>
<sequence>MTENIGRDGVLEAIDGRPALRFRRKLPHGVERVWKAVSTPTELEQWFPAALEWGPEAGEKLEAYGMTGEVTQVQAPYTLAWSFSDDLYRFKLTGDEDSCRLMFLHVFADPDTPAAQTAAGWHTYMDRLEQLLEGRVVSEKEAHADWGEIHEHYAELFGVDPAPGREFWKRLQETL</sequence>
<dbReference type="Pfam" id="PF08327">
    <property type="entry name" value="AHSA1"/>
    <property type="match status" value="1"/>
</dbReference>
<name>A0ABS4SZW4_9MICC</name>
<dbReference type="Gene3D" id="3.30.530.20">
    <property type="match status" value="1"/>
</dbReference>
<evidence type="ECO:0000313" key="3">
    <source>
        <dbReference type="EMBL" id="MBP2317752.1"/>
    </source>
</evidence>
<dbReference type="SUPFAM" id="SSF55961">
    <property type="entry name" value="Bet v1-like"/>
    <property type="match status" value="1"/>
</dbReference>
<feature type="domain" description="Activator of Hsp90 ATPase homologue 1/2-like C-terminal" evidence="2">
    <location>
        <begin position="30"/>
        <end position="133"/>
    </location>
</feature>
<dbReference type="InterPro" id="IPR013538">
    <property type="entry name" value="ASHA1/2-like_C"/>
</dbReference>
<comment type="similarity">
    <text evidence="1">Belongs to the AHA1 family.</text>
</comment>
<evidence type="ECO:0000259" key="2">
    <source>
        <dbReference type="Pfam" id="PF08327"/>
    </source>
</evidence>
<protein>
    <submittedName>
        <fullName evidence="3">Uncharacterized protein YndB with AHSA1/START domain</fullName>
    </submittedName>
</protein>
<comment type="caution">
    <text evidence="3">The sequence shown here is derived from an EMBL/GenBank/DDBJ whole genome shotgun (WGS) entry which is preliminary data.</text>
</comment>